<dbReference type="Proteomes" id="UP000538507">
    <property type="component" value="Unassembled WGS sequence"/>
</dbReference>
<dbReference type="EMBL" id="JACIGO010000004">
    <property type="protein sequence ID" value="MBB4291586.1"/>
    <property type="molecule type" value="Genomic_DNA"/>
</dbReference>
<dbReference type="AlphaFoldDB" id="A0AAE2MLA7"/>
<protein>
    <submittedName>
        <fullName evidence="2">Uncharacterized protein</fullName>
    </submittedName>
</protein>
<name>A0AAE2MLA7_RHILE</name>
<evidence type="ECO:0000313" key="2">
    <source>
        <dbReference type="EMBL" id="MBB4291586.1"/>
    </source>
</evidence>
<sequence>MLDRKASLHLGLGADQIGQAFDLDEIKLAIFKSPARELALDRHPHTWNRAKRVKQRRQHGSAAMDLQLGDILAGKGIRGRKKQYEAIVDRLVVTSPNRSVRSMPVNRHRSDQPGQQFPGRRATDANDRNARGRGTTRERKYRISQHGHITGPSVGIRIDPSQMEKAGDIVTMSPALIIACRPGSGQQFRTTCVKQGAKAHRIDRVNARRLS</sequence>
<organism evidence="2 3">
    <name type="scientific">Rhizobium leguminosarum</name>
    <dbReference type="NCBI Taxonomy" id="384"/>
    <lineage>
        <taxon>Bacteria</taxon>
        <taxon>Pseudomonadati</taxon>
        <taxon>Pseudomonadota</taxon>
        <taxon>Alphaproteobacteria</taxon>
        <taxon>Hyphomicrobiales</taxon>
        <taxon>Rhizobiaceae</taxon>
        <taxon>Rhizobium/Agrobacterium group</taxon>
        <taxon>Rhizobium</taxon>
    </lineage>
</organism>
<comment type="caution">
    <text evidence="2">The sequence shown here is derived from an EMBL/GenBank/DDBJ whole genome shotgun (WGS) entry which is preliminary data.</text>
</comment>
<proteinExistence type="predicted"/>
<feature type="compositionally biased region" description="Basic and acidic residues" evidence="1">
    <location>
        <begin position="121"/>
        <end position="138"/>
    </location>
</feature>
<feature type="region of interest" description="Disordered" evidence="1">
    <location>
        <begin position="98"/>
        <end position="140"/>
    </location>
</feature>
<gene>
    <name evidence="2" type="ORF">GGE16_003656</name>
</gene>
<evidence type="ECO:0000313" key="3">
    <source>
        <dbReference type="Proteomes" id="UP000538507"/>
    </source>
</evidence>
<accession>A0AAE2MLA7</accession>
<reference evidence="2 3" key="1">
    <citation type="submission" date="2020-08" db="EMBL/GenBank/DDBJ databases">
        <title>Genomic Encyclopedia of Type Strains, Phase IV (KMG-V): Genome sequencing to study the core and pangenomes of soil and plant-associated prokaryotes.</title>
        <authorList>
            <person name="Whitman W."/>
        </authorList>
    </citation>
    <scope>NUCLEOTIDE SEQUENCE [LARGE SCALE GENOMIC DNA]</scope>
    <source>
        <strain evidence="2 3">SEMIA 415</strain>
    </source>
</reference>
<evidence type="ECO:0000256" key="1">
    <source>
        <dbReference type="SAM" id="MobiDB-lite"/>
    </source>
</evidence>